<dbReference type="SUPFAM" id="SSF53271">
    <property type="entry name" value="PRTase-like"/>
    <property type="match status" value="1"/>
</dbReference>
<comment type="similarity">
    <text evidence="1">Belongs to the ComF/GntX family.</text>
</comment>
<dbReference type="PANTHER" id="PTHR47505">
    <property type="entry name" value="DNA UTILIZATION PROTEIN YHGH"/>
    <property type="match status" value="1"/>
</dbReference>
<dbReference type="InterPro" id="IPR029057">
    <property type="entry name" value="PRTase-like"/>
</dbReference>
<gene>
    <name evidence="3" type="ORF">BDZ31_004036</name>
</gene>
<dbReference type="AlphaFoldDB" id="A0A840IJA4"/>
<dbReference type="Proteomes" id="UP000585272">
    <property type="component" value="Unassembled WGS sequence"/>
</dbReference>
<dbReference type="InterPro" id="IPR044005">
    <property type="entry name" value="DZR_2"/>
</dbReference>
<dbReference type="GO" id="GO:0016757">
    <property type="term" value="F:glycosyltransferase activity"/>
    <property type="evidence" value="ECO:0007669"/>
    <property type="project" value="UniProtKB-KW"/>
</dbReference>
<name>A0A840IJA4_9ACTN</name>
<evidence type="ECO:0000259" key="2">
    <source>
        <dbReference type="Pfam" id="PF18912"/>
    </source>
</evidence>
<evidence type="ECO:0000313" key="3">
    <source>
        <dbReference type="EMBL" id="MBB4664425.1"/>
    </source>
</evidence>
<evidence type="ECO:0000256" key="1">
    <source>
        <dbReference type="ARBA" id="ARBA00008007"/>
    </source>
</evidence>
<sequence>MARRDSALGGAELLRRVAAELLAALVPPACLACRAPLRDAGARLCAGCRRALPWLTGPRCERCGLPSPCGATCPAAGAAFERSWAPLAHDGPARALVAALKFRGALPVADLMAAQIAAGAPAALLDGAVLVPVPSHPARRRARGFDQAELIAAALARRRGLPLAACLRRGGAATRQLGASRDARLARGRLALAAAGRAPARALLVDDVHTTGATLDACARALRAAGAERVAAVAYARALP</sequence>
<keyword evidence="4" id="KW-1185">Reference proteome</keyword>
<proteinExistence type="inferred from homology"/>
<dbReference type="Gene3D" id="3.40.50.2020">
    <property type="match status" value="1"/>
</dbReference>
<dbReference type="CDD" id="cd06223">
    <property type="entry name" value="PRTases_typeI"/>
    <property type="match status" value="1"/>
</dbReference>
<dbReference type="EMBL" id="JACHNU010000007">
    <property type="protein sequence ID" value="MBB4664425.1"/>
    <property type="molecule type" value="Genomic_DNA"/>
</dbReference>
<dbReference type="PANTHER" id="PTHR47505:SF1">
    <property type="entry name" value="DNA UTILIZATION PROTEIN YHGH"/>
    <property type="match status" value="1"/>
</dbReference>
<keyword evidence="3" id="KW-0328">Glycosyltransferase</keyword>
<dbReference type="InterPro" id="IPR051910">
    <property type="entry name" value="ComF/GntX_DNA_util-trans"/>
</dbReference>
<protein>
    <submittedName>
        <fullName evidence="3">Putative amidophosphoribosyltransferase</fullName>
    </submittedName>
</protein>
<feature type="domain" description="Double zinc ribbon" evidence="2">
    <location>
        <begin position="21"/>
        <end position="75"/>
    </location>
</feature>
<dbReference type="InterPro" id="IPR000836">
    <property type="entry name" value="PRTase_dom"/>
</dbReference>
<organism evidence="3 4">
    <name type="scientific">Conexibacter arvalis</name>
    <dbReference type="NCBI Taxonomy" id="912552"/>
    <lineage>
        <taxon>Bacteria</taxon>
        <taxon>Bacillati</taxon>
        <taxon>Actinomycetota</taxon>
        <taxon>Thermoleophilia</taxon>
        <taxon>Solirubrobacterales</taxon>
        <taxon>Conexibacteraceae</taxon>
        <taxon>Conexibacter</taxon>
    </lineage>
</organism>
<accession>A0A840IJA4</accession>
<dbReference type="Pfam" id="PF18912">
    <property type="entry name" value="DZR_2"/>
    <property type="match status" value="1"/>
</dbReference>
<dbReference type="RefSeq" id="WP_183344468.1">
    <property type="nucleotide sequence ID" value="NZ_JACHNU010000007.1"/>
</dbReference>
<comment type="caution">
    <text evidence="3">The sequence shown here is derived from an EMBL/GenBank/DDBJ whole genome shotgun (WGS) entry which is preliminary data.</text>
</comment>
<reference evidence="3 4" key="1">
    <citation type="submission" date="2020-08" db="EMBL/GenBank/DDBJ databases">
        <title>Genomic Encyclopedia of Archaeal and Bacterial Type Strains, Phase II (KMG-II): from individual species to whole genera.</title>
        <authorList>
            <person name="Goeker M."/>
        </authorList>
    </citation>
    <scope>NUCLEOTIDE SEQUENCE [LARGE SCALE GENOMIC DNA]</scope>
    <source>
        <strain evidence="3 4">DSM 23288</strain>
    </source>
</reference>
<keyword evidence="3" id="KW-0808">Transferase</keyword>
<evidence type="ECO:0000313" key="4">
    <source>
        <dbReference type="Proteomes" id="UP000585272"/>
    </source>
</evidence>